<dbReference type="OrthoDB" id="184876at2759"/>
<name>V7B7S8_PHAVU</name>
<dbReference type="EMBL" id="CM002295">
    <property type="protein sequence ID" value="ESW12908.1"/>
    <property type="molecule type" value="Genomic_DNA"/>
</dbReference>
<dbReference type="STRING" id="3885.V7B7S8"/>
<sequence>MEELSDKTAGGVLLPRSAVKFERYLVGEAGELKAGTKVLFTDMSAYEVDLGTDTQHYFCRVWPLHEIKRVHYFL</sequence>
<dbReference type="Proteomes" id="UP000000226">
    <property type="component" value="Chromosome 8"/>
</dbReference>
<proteinExistence type="predicted"/>
<accession>V7B7S8</accession>
<gene>
    <name evidence="1" type="ORF">PHAVU_008G151700g</name>
</gene>
<evidence type="ECO:0000313" key="1">
    <source>
        <dbReference type="EMBL" id="ESW12908.1"/>
    </source>
</evidence>
<dbReference type="AlphaFoldDB" id="V7B7S8"/>
<protein>
    <submittedName>
        <fullName evidence="1">Uncharacterized protein</fullName>
    </submittedName>
</protein>
<organism evidence="1 2">
    <name type="scientific">Phaseolus vulgaris</name>
    <name type="common">Kidney bean</name>
    <name type="synonym">French bean</name>
    <dbReference type="NCBI Taxonomy" id="3885"/>
    <lineage>
        <taxon>Eukaryota</taxon>
        <taxon>Viridiplantae</taxon>
        <taxon>Streptophyta</taxon>
        <taxon>Embryophyta</taxon>
        <taxon>Tracheophyta</taxon>
        <taxon>Spermatophyta</taxon>
        <taxon>Magnoliopsida</taxon>
        <taxon>eudicotyledons</taxon>
        <taxon>Gunneridae</taxon>
        <taxon>Pentapetalae</taxon>
        <taxon>rosids</taxon>
        <taxon>fabids</taxon>
        <taxon>Fabales</taxon>
        <taxon>Fabaceae</taxon>
        <taxon>Papilionoideae</taxon>
        <taxon>50 kb inversion clade</taxon>
        <taxon>NPAAA clade</taxon>
        <taxon>indigoferoid/millettioid clade</taxon>
        <taxon>Phaseoleae</taxon>
        <taxon>Phaseolus</taxon>
    </lineage>
</organism>
<evidence type="ECO:0000313" key="2">
    <source>
        <dbReference type="Proteomes" id="UP000000226"/>
    </source>
</evidence>
<dbReference type="Gramene" id="ESW12908">
    <property type="protein sequence ID" value="ESW12908"/>
    <property type="gene ID" value="PHAVU_008G151700g"/>
</dbReference>
<reference evidence="2" key="1">
    <citation type="journal article" date="2014" name="Nat. Genet.">
        <title>A reference genome for common bean and genome-wide analysis of dual domestications.</title>
        <authorList>
            <person name="Schmutz J."/>
            <person name="McClean P.E."/>
            <person name="Mamidi S."/>
            <person name="Wu G.A."/>
            <person name="Cannon S.B."/>
            <person name="Grimwood J."/>
            <person name="Jenkins J."/>
            <person name="Shu S."/>
            <person name="Song Q."/>
            <person name="Chavarro C."/>
            <person name="Torres-Torres M."/>
            <person name="Geffroy V."/>
            <person name="Moghaddam S.M."/>
            <person name="Gao D."/>
            <person name="Abernathy B."/>
            <person name="Barry K."/>
            <person name="Blair M."/>
            <person name="Brick M.A."/>
            <person name="Chovatia M."/>
            <person name="Gepts P."/>
            <person name="Goodstein D.M."/>
            <person name="Gonzales M."/>
            <person name="Hellsten U."/>
            <person name="Hyten D.L."/>
            <person name="Jia G."/>
            <person name="Kelly J.D."/>
            <person name="Kudrna D."/>
            <person name="Lee R."/>
            <person name="Richard M.M."/>
            <person name="Miklas P.N."/>
            <person name="Osorno J.M."/>
            <person name="Rodrigues J."/>
            <person name="Thareau V."/>
            <person name="Urrea C.A."/>
            <person name="Wang M."/>
            <person name="Yu Y."/>
            <person name="Zhang M."/>
            <person name="Wing R.A."/>
            <person name="Cregan P.B."/>
            <person name="Rokhsar D.S."/>
            <person name="Jackson S.A."/>
        </authorList>
    </citation>
    <scope>NUCLEOTIDE SEQUENCE [LARGE SCALE GENOMIC DNA]</scope>
    <source>
        <strain evidence="2">cv. G19833</strain>
    </source>
</reference>
<keyword evidence="2" id="KW-1185">Reference proteome</keyword>
<dbReference type="eggNOG" id="KOG1641">
    <property type="taxonomic scope" value="Eukaryota"/>
</dbReference>